<dbReference type="OrthoDB" id="3981028at2759"/>
<keyword evidence="4" id="KW-1185">Reference proteome</keyword>
<dbReference type="EMBL" id="MSFL01000034">
    <property type="protein sequence ID" value="PWY69145.1"/>
    <property type="molecule type" value="Genomic_DNA"/>
</dbReference>
<evidence type="ECO:0000256" key="1">
    <source>
        <dbReference type="SAM" id="MobiDB-lite"/>
    </source>
</evidence>
<gene>
    <name evidence="3" type="ORF">BO70DRAFT_344648</name>
</gene>
<feature type="transmembrane region" description="Helical" evidence="2">
    <location>
        <begin position="414"/>
        <end position="432"/>
    </location>
</feature>
<feature type="compositionally biased region" description="Basic and acidic residues" evidence="1">
    <location>
        <begin position="380"/>
        <end position="389"/>
    </location>
</feature>
<keyword evidence="2" id="KW-0472">Membrane</keyword>
<reference evidence="3 4" key="1">
    <citation type="submission" date="2016-12" db="EMBL/GenBank/DDBJ databases">
        <title>The genomes of Aspergillus section Nigri reveals drivers in fungal speciation.</title>
        <authorList>
            <consortium name="DOE Joint Genome Institute"/>
            <person name="Vesth T.C."/>
            <person name="Nybo J."/>
            <person name="Theobald S."/>
            <person name="Brandl J."/>
            <person name="Frisvad J.C."/>
            <person name="Nielsen K.F."/>
            <person name="Lyhne E.K."/>
            <person name="Kogle M.E."/>
            <person name="Kuo A."/>
            <person name="Riley R."/>
            <person name="Clum A."/>
            <person name="Nolan M."/>
            <person name="Lipzen A."/>
            <person name="Salamov A."/>
            <person name="Henrissat B."/>
            <person name="Wiebenga A."/>
            <person name="De Vries R.P."/>
            <person name="Grigoriev I.V."/>
            <person name="Mortensen U.H."/>
            <person name="Andersen M.R."/>
            <person name="Baker S.E."/>
        </authorList>
    </citation>
    <scope>NUCLEOTIDE SEQUENCE [LARGE SCALE GENOMIC DNA]</scope>
    <source>
        <strain evidence="3 4">CBS 117.55</strain>
    </source>
</reference>
<feature type="compositionally biased region" description="Low complexity" evidence="1">
    <location>
        <begin position="12"/>
        <end position="39"/>
    </location>
</feature>
<organism evidence="3 4">
    <name type="scientific">Aspergillus heteromorphus CBS 117.55</name>
    <dbReference type="NCBI Taxonomy" id="1448321"/>
    <lineage>
        <taxon>Eukaryota</taxon>
        <taxon>Fungi</taxon>
        <taxon>Dikarya</taxon>
        <taxon>Ascomycota</taxon>
        <taxon>Pezizomycotina</taxon>
        <taxon>Eurotiomycetes</taxon>
        <taxon>Eurotiomycetidae</taxon>
        <taxon>Eurotiales</taxon>
        <taxon>Aspergillaceae</taxon>
        <taxon>Aspergillus</taxon>
        <taxon>Aspergillus subgen. Circumdati</taxon>
    </lineage>
</organism>
<dbReference type="GeneID" id="37063700"/>
<comment type="caution">
    <text evidence="3">The sequence shown here is derived from an EMBL/GenBank/DDBJ whole genome shotgun (WGS) entry which is preliminary data.</text>
</comment>
<evidence type="ECO:0000313" key="4">
    <source>
        <dbReference type="Proteomes" id="UP000247233"/>
    </source>
</evidence>
<sequence length="464" mass="50647">MADDGSSHMTASQSQSSQLLSSSSSTTTTSSSRSPSKLCSRTYKKASHLYLTRRLQESLAALEPVITIVRGPDDQQHRLANGNGHGEAVAPIATAQPTWRIKVWNLYITLLSGIVDLGAEEGKKLFGQKEWKAISSQVRDGEIWEMVVQTGYKGLEGSVDAEVVYNLATLLLRHSPSQKLNQQRLETYLSSSGQQPTLDISEHLRDGSSTPTPNGGGGGGGGTDTPKDLAARVRIIELFTLHVLPRNEEWEYAQEFLNLSEVLDEERKDVFLQTLEGLKEEKQQGELRAAALQREKDAELDRQARETERRRAEEAEAAAAADRSQPGHGRSGTEVDYGIEKTYPNGSIKGRAKGAEKAGSKPGTSTSRTAFSPPGSKSVKKADKPEARKQSRALVVTVARNLLQYISKSIAGNPLSFVRTLLFILGIVAALSRHDVRERIRRITGSGWQKIKGTVGMGVKVSYI</sequence>
<accession>A0A317V519</accession>
<keyword evidence="2" id="KW-1133">Transmembrane helix</keyword>
<protein>
    <recommendedName>
        <fullName evidence="5">Peroxin 26</fullName>
    </recommendedName>
</protein>
<name>A0A317V519_9EURO</name>
<dbReference type="VEuPathDB" id="FungiDB:BO70DRAFT_344648"/>
<evidence type="ECO:0008006" key="5">
    <source>
        <dbReference type="Google" id="ProtNLM"/>
    </source>
</evidence>
<dbReference type="AlphaFoldDB" id="A0A317V519"/>
<dbReference type="RefSeq" id="XP_025395501.1">
    <property type="nucleotide sequence ID" value="XM_025541463.1"/>
</dbReference>
<keyword evidence="2" id="KW-0812">Transmembrane</keyword>
<proteinExistence type="predicted"/>
<dbReference type="STRING" id="1448321.A0A317V519"/>
<evidence type="ECO:0000313" key="3">
    <source>
        <dbReference type="EMBL" id="PWY69145.1"/>
    </source>
</evidence>
<feature type="region of interest" description="Disordered" evidence="1">
    <location>
        <begin position="1"/>
        <end position="39"/>
    </location>
</feature>
<feature type="region of interest" description="Disordered" evidence="1">
    <location>
        <begin position="199"/>
        <end position="226"/>
    </location>
</feature>
<feature type="compositionally biased region" description="Basic and acidic residues" evidence="1">
    <location>
        <begin position="293"/>
        <end position="314"/>
    </location>
</feature>
<feature type="region of interest" description="Disordered" evidence="1">
    <location>
        <begin position="284"/>
        <end position="391"/>
    </location>
</feature>
<dbReference type="Proteomes" id="UP000247233">
    <property type="component" value="Unassembled WGS sequence"/>
</dbReference>
<feature type="compositionally biased region" description="Gly residues" evidence="1">
    <location>
        <begin position="214"/>
        <end position="223"/>
    </location>
</feature>
<evidence type="ECO:0000256" key="2">
    <source>
        <dbReference type="SAM" id="Phobius"/>
    </source>
</evidence>